<comment type="caution">
    <text evidence="1">The sequence shown here is derived from an EMBL/GenBank/DDBJ whole genome shotgun (WGS) entry which is preliminary data.</text>
</comment>
<dbReference type="RefSeq" id="WP_066666618.1">
    <property type="nucleotide sequence ID" value="NZ_LYVF01000047.1"/>
</dbReference>
<dbReference type="InterPro" id="IPR003765">
    <property type="entry name" value="NO3_reductase_chaperone_NarJ"/>
</dbReference>
<dbReference type="NCBIfam" id="TIGR00684">
    <property type="entry name" value="narJ"/>
    <property type="match status" value="1"/>
</dbReference>
<protein>
    <submittedName>
        <fullName evidence="1">Nitrate reductase molybdenum cofactor assembly chaperone</fullName>
    </submittedName>
</protein>
<dbReference type="STRING" id="1838280.A6M21_05240"/>
<dbReference type="GO" id="GO:0051082">
    <property type="term" value="F:unfolded protein binding"/>
    <property type="evidence" value="ECO:0007669"/>
    <property type="project" value="InterPro"/>
</dbReference>
<dbReference type="PANTHER" id="PTHR43680">
    <property type="entry name" value="NITRATE REDUCTASE MOLYBDENUM COFACTOR ASSEMBLY CHAPERONE"/>
    <property type="match status" value="1"/>
</dbReference>
<dbReference type="GO" id="GO:0016530">
    <property type="term" value="F:metallochaperone activity"/>
    <property type="evidence" value="ECO:0007669"/>
    <property type="project" value="TreeGrafter"/>
</dbReference>
<organism evidence="1 2">
    <name type="scientific">Desulfotomaculum copahuensis</name>
    <dbReference type="NCBI Taxonomy" id="1838280"/>
    <lineage>
        <taxon>Bacteria</taxon>
        <taxon>Bacillati</taxon>
        <taxon>Bacillota</taxon>
        <taxon>Clostridia</taxon>
        <taxon>Eubacteriales</taxon>
        <taxon>Desulfotomaculaceae</taxon>
        <taxon>Desulfotomaculum</taxon>
    </lineage>
</organism>
<accession>A0A1B7LHZ8</accession>
<dbReference type="PANTHER" id="PTHR43680:SF2">
    <property type="entry name" value="NITRATE REDUCTASE MOLYBDENUM COFACTOR ASSEMBLY CHAPERONE NARJ"/>
    <property type="match status" value="1"/>
</dbReference>
<sequence length="116" mass="13409">MKKETARRIFRLASLLFQYPDEHWWKELADLHREMTVLPDGPAAGALARFMDIVTRTDRPAFSQAYVETFDFGRQAGLYLTCSRYGDERQRGDALLALKQQYARAGLVSHLLELFL</sequence>
<dbReference type="InterPro" id="IPR036411">
    <property type="entry name" value="TorD-like_sf"/>
</dbReference>
<dbReference type="OrthoDB" id="9812495at2"/>
<dbReference type="SUPFAM" id="SSF89155">
    <property type="entry name" value="TorD-like"/>
    <property type="match status" value="1"/>
</dbReference>
<gene>
    <name evidence="1" type="ORF">A6M21_05240</name>
</gene>
<dbReference type="EMBL" id="LYVF01000047">
    <property type="protein sequence ID" value="OAT85878.1"/>
    <property type="molecule type" value="Genomic_DNA"/>
</dbReference>
<dbReference type="AlphaFoldDB" id="A0A1B7LHZ8"/>
<evidence type="ECO:0000313" key="2">
    <source>
        <dbReference type="Proteomes" id="UP000078532"/>
    </source>
</evidence>
<evidence type="ECO:0000313" key="1">
    <source>
        <dbReference type="EMBL" id="OAT85878.1"/>
    </source>
</evidence>
<proteinExistence type="predicted"/>
<dbReference type="Proteomes" id="UP000078532">
    <property type="component" value="Unassembled WGS sequence"/>
</dbReference>
<dbReference type="Gene3D" id="1.10.3480.10">
    <property type="entry name" value="TorD-like"/>
    <property type="match status" value="1"/>
</dbReference>
<dbReference type="GO" id="GO:0042128">
    <property type="term" value="P:nitrate assimilation"/>
    <property type="evidence" value="ECO:0007669"/>
    <property type="project" value="TreeGrafter"/>
</dbReference>
<name>A0A1B7LHZ8_9FIRM</name>
<keyword evidence="2" id="KW-1185">Reference proteome</keyword>
<reference evidence="1 2" key="1">
    <citation type="submission" date="2016-04" db="EMBL/GenBank/DDBJ databases">
        <authorList>
            <person name="Evans L.H."/>
            <person name="Alamgir A."/>
            <person name="Owens N."/>
            <person name="Weber N.D."/>
            <person name="Virtaneva K."/>
            <person name="Barbian K."/>
            <person name="Babar A."/>
            <person name="Rosenke K."/>
        </authorList>
    </citation>
    <scope>NUCLEOTIDE SEQUENCE [LARGE SCALE GENOMIC DNA]</scope>
    <source>
        <strain evidence="1 2">LMa1</strain>
    </source>
</reference>
<dbReference type="GO" id="GO:0051131">
    <property type="term" value="P:chaperone-mediated protein complex assembly"/>
    <property type="evidence" value="ECO:0007669"/>
    <property type="project" value="InterPro"/>
</dbReference>